<dbReference type="RefSeq" id="WP_042449463.1">
    <property type="nucleotide sequence ID" value="NZ_BBPN01000016.1"/>
</dbReference>
<gene>
    <name evidence="1" type="ORF">SAMN05414137_1823</name>
</gene>
<proteinExistence type="predicted"/>
<organism evidence="1 2">
    <name type="scientific">Streptacidiphilus jiangxiensis</name>
    <dbReference type="NCBI Taxonomy" id="235985"/>
    <lineage>
        <taxon>Bacteria</taxon>
        <taxon>Bacillati</taxon>
        <taxon>Actinomycetota</taxon>
        <taxon>Actinomycetes</taxon>
        <taxon>Kitasatosporales</taxon>
        <taxon>Streptomycetaceae</taxon>
        <taxon>Streptacidiphilus</taxon>
    </lineage>
</organism>
<name>A0A1H8BV14_STRJI</name>
<reference evidence="2" key="1">
    <citation type="submission" date="2016-10" db="EMBL/GenBank/DDBJ databases">
        <authorList>
            <person name="Varghese N."/>
        </authorList>
    </citation>
    <scope>NUCLEOTIDE SEQUENCE [LARGE SCALE GENOMIC DNA]</scope>
    <source>
        <strain evidence="2">DSM 45096 / BCRC 16803 / CGMCC 4.1857 / CIP 109030 / JCM 12277 / KCTC 19219 / NBRC 100920 / 33214</strain>
    </source>
</reference>
<evidence type="ECO:0000313" key="1">
    <source>
        <dbReference type="EMBL" id="SEM86612.1"/>
    </source>
</evidence>
<evidence type="ECO:0000313" key="2">
    <source>
        <dbReference type="Proteomes" id="UP000183015"/>
    </source>
</evidence>
<dbReference type="STRING" id="235985.SAMN05414137_1823"/>
<sequence>MAGGQGGGGVARLLPWRRGDDKPDQGAVLCSVSEVTAQDGQRHVVEFHALVEQPALQGWYWLVRSSFTSDGAPSGYNCRRYVADGGRTVKGVLALQAARSELARHGSVIHREPCPHCHLGIWRQEPAERFVHAATDQPQCPDGQGTDCNEWTPTGFGDLPPWPPTGSCW</sequence>
<protein>
    <submittedName>
        <fullName evidence="1">Uncharacterized protein</fullName>
    </submittedName>
</protein>
<accession>A0A1H8BV14</accession>
<dbReference type="Proteomes" id="UP000183015">
    <property type="component" value="Unassembled WGS sequence"/>
</dbReference>
<keyword evidence="2" id="KW-1185">Reference proteome</keyword>
<dbReference type="EMBL" id="FOAZ01000082">
    <property type="protein sequence ID" value="SEM86612.1"/>
    <property type="molecule type" value="Genomic_DNA"/>
</dbReference>
<dbReference type="AlphaFoldDB" id="A0A1H8BV14"/>